<sequence length="116" mass="12636">MCSHGDVKSNTSDLLCSHKISKSNSSDITCLHNDPKSNASEKVCCGKTSESHVFRSNVMSTLKSSLSSQMSSVSHINHLRQEHAGAFQNKLCCFYQNDHASQGSQRQAVSPTYALS</sequence>
<name>A0A183JTS8_9TREM</name>
<dbReference type="AlphaFoldDB" id="A0A183JTS8"/>
<dbReference type="Proteomes" id="UP000279833">
    <property type="component" value="Unassembled WGS sequence"/>
</dbReference>
<dbReference type="WBParaSite" id="SCUD_0000611801-mRNA-1">
    <property type="protein sequence ID" value="SCUD_0000611801-mRNA-1"/>
    <property type="gene ID" value="SCUD_0000611801"/>
</dbReference>
<protein>
    <submittedName>
        <fullName evidence="3">Ovule protein</fullName>
    </submittedName>
</protein>
<dbReference type="EMBL" id="UZAK01012098">
    <property type="protein sequence ID" value="VDP00955.1"/>
    <property type="molecule type" value="Genomic_DNA"/>
</dbReference>
<evidence type="ECO:0000313" key="3">
    <source>
        <dbReference type="WBParaSite" id="SCUD_0000611801-mRNA-1"/>
    </source>
</evidence>
<evidence type="ECO:0000313" key="1">
    <source>
        <dbReference type="EMBL" id="VDP00955.1"/>
    </source>
</evidence>
<proteinExistence type="predicted"/>
<organism evidence="3">
    <name type="scientific">Schistosoma curassoni</name>
    <dbReference type="NCBI Taxonomy" id="6186"/>
    <lineage>
        <taxon>Eukaryota</taxon>
        <taxon>Metazoa</taxon>
        <taxon>Spiralia</taxon>
        <taxon>Lophotrochozoa</taxon>
        <taxon>Platyhelminthes</taxon>
        <taxon>Trematoda</taxon>
        <taxon>Digenea</taxon>
        <taxon>Strigeidida</taxon>
        <taxon>Schistosomatoidea</taxon>
        <taxon>Schistosomatidae</taxon>
        <taxon>Schistosoma</taxon>
    </lineage>
</organism>
<reference evidence="1" key="2">
    <citation type="submission" date="2018-11" db="EMBL/GenBank/DDBJ databases">
        <authorList>
            <consortium name="Pathogen Informatics"/>
        </authorList>
    </citation>
    <scope>NUCLEOTIDE SEQUENCE [LARGE SCALE GENOMIC DNA]</scope>
    <source>
        <strain evidence="1">Dakar</strain>
    </source>
</reference>
<keyword evidence="2" id="KW-1185">Reference proteome</keyword>
<evidence type="ECO:0000313" key="2">
    <source>
        <dbReference type="Proteomes" id="UP000279833"/>
    </source>
</evidence>
<gene>
    <name evidence="1" type="ORF">SCUD_LOCUS6119</name>
</gene>
<accession>A0A183JTS8</accession>
<reference evidence="3" key="1">
    <citation type="submission" date="2016-06" db="UniProtKB">
        <authorList>
            <consortium name="WormBaseParasite"/>
        </authorList>
    </citation>
    <scope>IDENTIFICATION</scope>
</reference>